<dbReference type="Gene3D" id="1.20.1270.180">
    <property type="match status" value="1"/>
</dbReference>
<gene>
    <name evidence="2" type="ORF">LHA26_12905</name>
</gene>
<organism evidence="2 3">
    <name type="scientific">Sphingomonas morindae</name>
    <dbReference type="NCBI Taxonomy" id="1541170"/>
    <lineage>
        <taxon>Bacteria</taxon>
        <taxon>Pseudomonadati</taxon>
        <taxon>Pseudomonadota</taxon>
        <taxon>Alphaproteobacteria</taxon>
        <taxon>Sphingomonadales</taxon>
        <taxon>Sphingomonadaceae</taxon>
        <taxon>Sphingomonas</taxon>
    </lineage>
</organism>
<protein>
    <submittedName>
        <fullName evidence="2">Lysozyme inhibitor LprI family protein</fullName>
    </submittedName>
</protein>
<name>A0ABY4X5K2_9SPHN</name>
<dbReference type="InterPro" id="IPR009739">
    <property type="entry name" value="LprI-like_N"/>
</dbReference>
<evidence type="ECO:0000259" key="1">
    <source>
        <dbReference type="Pfam" id="PF07007"/>
    </source>
</evidence>
<dbReference type="PANTHER" id="PTHR39176:SF1">
    <property type="entry name" value="PERIPLASMIC PROTEIN"/>
    <property type="match status" value="1"/>
</dbReference>
<proteinExistence type="predicted"/>
<accession>A0ABY4X5K2</accession>
<keyword evidence="3" id="KW-1185">Reference proteome</keyword>
<dbReference type="EMBL" id="CP084930">
    <property type="protein sequence ID" value="USI72193.1"/>
    <property type="molecule type" value="Genomic_DNA"/>
</dbReference>
<feature type="domain" description="Lysozyme inhibitor LprI-like N-terminal" evidence="1">
    <location>
        <begin position="29"/>
        <end position="117"/>
    </location>
</feature>
<reference evidence="2" key="1">
    <citation type="journal article" date="2022" name="Toxins">
        <title>Genomic Analysis of Sphingopyxis sp. USTB-05 for Biodegrading Cyanobacterial Hepatotoxins.</title>
        <authorList>
            <person name="Liu C."/>
            <person name="Xu Q."/>
            <person name="Zhao Z."/>
            <person name="Zhang H."/>
            <person name="Liu X."/>
            <person name="Yin C."/>
            <person name="Liu Y."/>
            <person name="Yan H."/>
        </authorList>
    </citation>
    <scope>NUCLEOTIDE SEQUENCE</scope>
    <source>
        <strain evidence="2">NBD5</strain>
    </source>
</reference>
<sequence length="121" mass="12924">MLMLALALAAAAAPKPATPLDQCLGSGAAAQGVTLAMAACFGADYRRADATLNATYRAVMRRLPPARQAMLRAAQRDWIGRRDAACPLSTAPGAGTIEQLNRPACLAKQTRARTAWLRRYR</sequence>
<dbReference type="Pfam" id="PF07007">
    <property type="entry name" value="LprI"/>
    <property type="match status" value="1"/>
</dbReference>
<dbReference type="RefSeq" id="WP_252166002.1">
    <property type="nucleotide sequence ID" value="NZ_CP084930.1"/>
</dbReference>
<dbReference type="Proteomes" id="UP001056937">
    <property type="component" value="Chromosome 1"/>
</dbReference>
<evidence type="ECO:0000313" key="2">
    <source>
        <dbReference type="EMBL" id="USI72193.1"/>
    </source>
</evidence>
<evidence type="ECO:0000313" key="3">
    <source>
        <dbReference type="Proteomes" id="UP001056937"/>
    </source>
</evidence>
<dbReference type="PANTHER" id="PTHR39176">
    <property type="entry name" value="PERIPLASMIC PROTEIN-RELATED"/>
    <property type="match status" value="1"/>
</dbReference>